<reference evidence="1 2" key="1">
    <citation type="submission" date="2019-02" db="EMBL/GenBank/DDBJ databases">
        <title>Paenibacillus sp. nov., isolated from surface-sterilized tissue of Thalictrum simplex L.</title>
        <authorList>
            <person name="Tuo L."/>
        </authorList>
    </citation>
    <scope>NUCLEOTIDE SEQUENCE [LARGE SCALE GENOMIC DNA]</scope>
    <source>
        <strain evidence="1 2">N2SHLJ1</strain>
    </source>
</reference>
<accession>A0A4Q9DR71</accession>
<name>A0A4Q9DR71_9BACL</name>
<dbReference type="AlphaFoldDB" id="A0A4Q9DR71"/>
<evidence type="ECO:0000313" key="2">
    <source>
        <dbReference type="Proteomes" id="UP000293142"/>
    </source>
</evidence>
<dbReference type="Proteomes" id="UP000293142">
    <property type="component" value="Unassembled WGS sequence"/>
</dbReference>
<evidence type="ECO:0000313" key="1">
    <source>
        <dbReference type="EMBL" id="TBL79114.1"/>
    </source>
</evidence>
<gene>
    <name evidence="1" type="ORF">EYB31_12915</name>
</gene>
<dbReference type="EMBL" id="SIRE01000008">
    <property type="protein sequence ID" value="TBL79114.1"/>
    <property type="molecule type" value="Genomic_DNA"/>
</dbReference>
<protein>
    <submittedName>
        <fullName evidence="1">Uncharacterized protein</fullName>
    </submittedName>
</protein>
<keyword evidence="2" id="KW-1185">Reference proteome</keyword>
<comment type="caution">
    <text evidence="1">The sequence shown here is derived from an EMBL/GenBank/DDBJ whole genome shotgun (WGS) entry which is preliminary data.</text>
</comment>
<dbReference type="RefSeq" id="WP_131013750.1">
    <property type="nucleotide sequence ID" value="NZ_SIRE01000008.1"/>
</dbReference>
<proteinExistence type="predicted"/>
<sequence>MDSINNIKEIPLGKVTLSSKEDNDYHFHKFIALKDGVLEIYSEVSNGDPIQLWLLDKRNRDIPSTRVKGNYVEQQ</sequence>
<organism evidence="1 2">
    <name type="scientific">Paenibacillus thalictri</name>
    <dbReference type="NCBI Taxonomy" id="2527873"/>
    <lineage>
        <taxon>Bacteria</taxon>
        <taxon>Bacillati</taxon>
        <taxon>Bacillota</taxon>
        <taxon>Bacilli</taxon>
        <taxon>Bacillales</taxon>
        <taxon>Paenibacillaceae</taxon>
        <taxon>Paenibacillus</taxon>
    </lineage>
</organism>